<dbReference type="AlphaFoldDB" id="A0A1T4TW20"/>
<dbReference type="InterPro" id="IPR012910">
    <property type="entry name" value="Plug_dom"/>
</dbReference>
<dbReference type="Gene3D" id="2.170.130.10">
    <property type="entry name" value="TonB-dependent receptor, plug domain"/>
    <property type="match status" value="1"/>
</dbReference>
<name>A0A1T4TW20_9BACT</name>
<dbReference type="InterPro" id="IPR036942">
    <property type="entry name" value="Beta-barrel_TonB_sf"/>
</dbReference>
<dbReference type="GO" id="GO:0009279">
    <property type="term" value="C:cell outer membrane"/>
    <property type="evidence" value="ECO:0007669"/>
    <property type="project" value="UniProtKB-SubCell"/>
</dbReference>
<evidence type="ECO:0000256" key="2">
    <source>
        <dbReference type="ARBA" id="ARBA00022448"/>
    </source>
</evidence>
<dbReference type="Proteomes" id="UP000190367">
    <property type="component" value="Unassembled WGS sequence"/>
</dbReference>
<evidence type="ECO:0000313" key="12">
    <source>
        <dbReference type="EMBL" id="SKA44528.1"/>
    </source>
</evidence>
<dbReference type="NCBIfam" id="TIGR04056">
    <property type="entry name" value="OMP_RagA_SusC"/>
    <property type="match status" value="1"/>
</dbReference>
<proteinExistence type="inferred from homology"/>
<keyword evidence="2 8" id="KW-0813">Transport</keyword>
<dbReference type="RefSeq" id="WP_078672765.1">
    <property type="nucleotide sequence ID" value="NZ_FUWZ01000006.1"/>
</dbReference>
<dbReference type="InterPro" id="IPR000531">
    <property type="entry name" value="Beta-barrel_TonB"/>
</dbReference>
<dbReference type="InterPro" id="IPR023997">
    <property type="entry name" value="TonB-dep_OMP_SusC/RagA_CS"/>
</dbReference>
<keyword evidence="3 8" id="KW-1134">Transmembrane beta strand</keyword>
<dbReference type="Gene3D" id="2.60.40.1120">
    <property type="entry name" value="Carboxypeptidase-like, regulatory domain"/>
    <property type="match status" value="1"/>
</dbReference>
<keyword evidence="13" id="KW-1185">Reference proteome</keyword>
<dbReference type="SUPFAM" id="SSF49464">
    <property type="entry name" value="Carboxypeptidase regulatory domain-like"/>
    <property type="match status" value="1"/>
</dbReference>
<keyword evidence="4 8" id="KW-0812">Transmembrane</keyword>
<keyword evidence="7 8" id="KW-0998">Cell outer membrane</keyword>
<evidence type="ECO:0000256" key="1">
    <source>
        <dbReference type="ARBA" id="ARBA00004571"/>
    </source>
</evidence>
<dbReference type="OrthoDB" id="9768177at2"/>
<evidence type="ECO:0000256" key="3">
    <source>
        <dbReference type="ARBA" id="ARBA00022452"/>
    </source>
</evidence>
<evidence type="ECO:0000259" key="10">
    <source>
        <dbReference type="Pfam" id="PF00593"/>
    </source>
</evidence>
<gene>
    <name evidence="12" type="ORF">SAMN04488128_106427</name>
</gene>
<protein>
    <submittedName>
        <fullName evidence="12">TonB-linked outer membrane protein, SusC/RagA family</fullName>
    </submittedName>
</protein>
<feature type="domain" description="TonB-dependent receptor-like beta-barrel" evidence="10">
    <location>
        <begin position="470"/>
        <end position="870"/>
    </location>
</feature>
<evidence type="ECO:0000256" key="9">
    <source>
        <dbReference type="RuleBase" id="RU003357"/>
    </source>
</evidence>
<dbReference type="NCBIfam" id="TIGR04057">
    <property type="entry name" value="SusC_RagA_signa"/>
    <property type="match status" value="1"/>
</dbReference>
<dbReference type="InterPro" id="IPR023996">
    <property type="entry name" value="TonB-dep_OMP_SusC/RagA"/>
</dbReference>
<dbReference type="InterPro" id="IPR039426">
    <property type="entry name" value="TonB-dep_rcpt-like"/>
</dbReference>
<evidence type="ECO:0000256" key="7">
    <source>
        <dbReference type="ARBA" id="ARBA00023237"/>
    </source>
</evidence>
<dbReference type="EMBL" id="FUWZ01000006">
    <property type="protein sequence ID" value="SKA44528.1"/>
    <property type="molecule type" value="Genomic_DNA"/>
</dbReference>
<evidence type="ECO:0000259" key="11">
    <source>
        <dbReference type="Pfam" id="PF07715"/>
    </source>
</evidence>
<organism evidence="12 13">
    <name type="scientific">Chitinophaga eiseniae</name>
    <dbReference type="NCBI Taxonomy" id="634771"/>
    <lineage>
        <taxon>Bacteria</taxon>
        <taxon>Pseudomonadati</taxon>
        <taxon>Bacteroidota</taxon>
        <taxon>Chitinophagia</taxon>
        <taxon>Chitinophagales</taxon>
        <taxon>Chitinophagaceae</taxon>
        <taxon>Chitinophaga</taxon>
    </lineage>
</organism>
<evidence type="ECO:0000313" key="13">
    <source>
        <dbReference type="Proteomes" id="UP000190367"/>
    </source>
</evidence>
<sequence>MKKQHLPRLHWPGSWLLVALTWFSFLPVSARQQPPQESPASKNIPVTGRVTDAANRPMPGVTVLQKGTQNGVITDATGSYRLQVPANATLVFSIIGMDTREMPVNNRSQLSVSLSEKSTSLNEVVAIGYGKQSRATLTTAISRVNSKEFEHAPGQNPLLQMQGKVPGLTLQVNSGQPGADPQIFLRGGTTTSPERDAPLLIIDGMVSQGMRSISDINTDDIESVQVLKDAASTAIYGARAANGIIIIKTKSGKAGKPRVSFGFNYGLEQQAQQYKFLSARDYIYVSRKNTMDYNKTNPDFYLTGGRYGMSTGNPRNSKNTLEFLDTYIQNYGQAYVDHLLQEEGWETMPDPVTGKQLLFKGTDYQDITFNNGNKKQYDVSVSGGSDKGTYYLGLGHTNQDGIIAGTFYKNYNGLFNGTYKLSDKWTLNTNMSYQVRYSNSPNNDNNVLSRSVTMPPTYRLYYEDGKPAPGEGIASFRSRLHEIYYKERYTDIKVYRTTFQLGADWDILPGLRFSPSFAYFTTEGKENKFEAFNETNPNRNASAAHNLNRHTQADAVLNYDKTISHHHHFNVMAGTSYINDYDYNMSGSGYGAPNDNIPTLNATKVETQRTSTTESTEILMSYFGRVNYDFDNKYLFSASLRSDGSSRFSDNHRWAAFPGVSAGWNLHRENFWEPLQSVVSLFKIRGSWGQAGNNSLSIFDSQGQYSTSLSSNLLSYMGNTGILNTVLPNNDLVWETTTSVDAGLDIGLLKDRITILLDFYNKITDNRLFDKPLDATTGFSKIRSNYGTIRNRGIEVELNATPVKSKNFTWNTGITFAFNRSTVVSLPGNGEAKNRIGGNYIFDPNSGQYVKAGGLAEGERFGGRWAYQLDGVYSTDKDAASAPYDVEANGRKKSGGDAIWHDFDKNDTIDYRDMSFMGYIRPDKQGAIVNTLTYKGISLRIVADYALGHVIDNGFRGKANGSSRNNNQALTDVISDDIWKQQGDQASIPKYTVQSDYDYNFKNHNRAANGLGNDGTASNNSLYYKKGDYLALREISLSYSIRAALLQKASISSIDVFGGVYNICYFTKYDGLSPEVFTGVDPGLYPRPRQYNLGVKVNF</sequence>
<keyword evidence="6 8" id="KW-0472">Membrane</keyword>
<dbReference type="PROSITE" id="PS52016">
    <property type="entry name" value="TONB_DEPENDENT_REC_3"/>
    <property type="match status" value="1"/>
</dbReference>
<evidence type="ECO:0000256" key="6">
    <source>
        <dbReference type="ARBA" id="ARBA00023136"/>
    </source>
</evidence>
<dbReference type="Gene3D" id="2.40.170.20">
    <property type="entry name" value="TonB-dependent receptor, beta-barrel domain"/>
    <property type="match status" value="1"/>
</dbReference>
<dbReference type="SUPFAM" id="SSF56935">
    <property type="entry name" value="Porins"/>
    <property type="match status" value="1"/>
</dbReference>
<accession>A0A1T4TW20</accession>
<dbReference type="Pfam" id="PF00593">
    <property type="entry name" value="TonB_dep_Rec_b-barrel"/>
    <property type="match status" value="1"/>
</dbReference>
<dbReference type="InterPro" id="IPR037066">
    <property type="entry name" value="Plug_dom_sf"/>
</dbReference>
<dbReference type="InterPro" id="IPR008969">
    <property type="entry name" value="CarboxyPept-like_regulatory"/>
</dbReference>
<evidence type="ECO:0000256" key="5">
    <source>
        <dbReference type="ARBA" id="ARBA00023077"/>
    </source>
</evidence>
<dbReference type="Pfam" id="PF13715">
    <property type="entry name" value="CarbopepD_reg_2"/>
    <property type="match status" value="1"/>
</dbReference>
<dbReference type="Pfam" id="PF07715">
    <property type="entry name" value="Plug"/>
    <property type="match status" value="1"/>
</dbReference>
<evidence type="ECO:0000256" key="8">
    <source>
        <dbReference type="PROSITE-ProRule" id="PRU01360"/>
    </source>
</evidence>
<dbReference type="STRING" id="634771.SAMN04488128_106427"/>
<evidence type="ECO:0000256" key="4">
    <source>
        <dbReference type="ARBA" id="ARBA00022692"/>
    </source>
</evidence>
<reference evidence="13" key="1">
    <citation type="submission" date="2017-02" db="EMBL/GenBank/DDBJ databases">
        <authorList>
            <person name="Varghese N."/>
            <person name="Submissions S."/>
        </authorList>
    </citation>
    <scope>NUCLEOTIDE SEQUENCE [LARGE SCALE GENOMIC DNA]</scope>
    <source>
        <strain evidence="13">DSM 22224</strain>
    </source>
</reference>
<feature type="domain" description="TonB-dependent receptor plug" evidence="11">
    <location>
        <begin position="136"/>
        <end position="244"/>
    </location>
</feature>
<keyword evidence="5 9" id="KW-0798">TonB box</keyword>
<comment type="subcellular location">
    <subcellularLocation>
        <location evidence="1 8">Cell outer membrane</location>
        <topology evidence="1 8">Multi-pass membrane protein</topology>
    </subcellularLocation>
</comment>
<comment type="similarity">
    <text evidence="8 9">Belongs to the TonB-dependent receptor family.</text>
</comment>